<accession>A0A1Y6FP05</accession>
<dbReference type="Proteomes" id="UP000194474">
    <property type="component" value="Unassembled WGS sequence"/>
</dbReference>
<keyword evidence="3" id="KW-1185">Reference proteome</keyword>
<protein>
    <submittedName>
        <fullName evidence="2">Uncharacterized protein</fullName>
    </submittedName>
</protein>
<sequence>MPQSRYRYTLNERVEDPASWFYTWDLADDVTFASACDFCGQGEQRITYGVHRSDDRMQVCARCAGRYPISGAIDGLLLDVRTTRDQIHGLTARLKQQTCQDVIRQVQTVSPDPALEEALVYFDRNLQLSPLRAAIIFLAMPSLPHPVDVRIFEVQTRSNAHQEEFGSLDEAQRRAVWAALSPQQRRRIASLGFAPRDAILRQPRGKRRPGVVPDTISPRMAVLSDAASPQRQPD</sequence>
<evidence type="ECO:0000313" key="3">
    <source>
        <dbReference type="Proteomes" id="UP000194474"/>
    </source>
</evidence>
<proteinExistence type="predicted"/>
<dbReference type="OrthoDB" id="7947287at2"/>
<reference evidence="3" key="1">
    <citation type="submission" date="2017-04" db="EMBL/GenBank/DDBJ databases">
        <authorList>
            <person name="Varghese N."/>
            <person name="Submissions S."/>
        </authorList>
    </citation>
    <scope>NUCLEOTIDE SEQUENCE [LARGE SCALE GENOMIC DNA]</scope>
</reference>
<feature type="region of interest" description="Disordered" evidence="1">
    <location>
        <begin position="202"/>
        <end position="234"/>
    </location>
</feature>
<evidence type="ECO:0000313" key="2">
    <source>
        <dbReference type="EMBL" id="SMQ75996.1"/>
    </source>
</evidence>
<dbReference type="RefSeq" id="WP_086470707.1">
    <property type="nucleotide sequence ID" value="NZ_FXWK01000001.1"/>
</dbReference>
<dbReference type="EMBL" id="FXWK01000001">
    <property type="protein sequence ID" value="SMQ75996.1"/>
    <property type="molecule type" value="Genomic_DNA"/>
</dbReference>
<gene>
    <name evidence="2" type="ORF">SAMN06295905_2498</name>
</gene>
<evidence type="ECO:0000256" key="1">
    <source>
        <dbReference type="SAM" id="MobiDB-lite"/>
    </source>
</evidence>
<dbReference type="AlphaFoldDB" id="A0A1Y6FP05"/>
<name>A0A1Y6FP05_9HYPH</name>
<organism evidence="2 3">
    <name type="scientific">Devosia lucknowensis</name>
    <dbReference type="NCBI Taxonomy" id="1096929"/>
    <lineage>
        <taxon>Bacteria</taxon>
        <taxon>Pseudomonadati</taxon>
        <taxon>Pseudomonadota</taxon>
        <taxon>Alphaproteobacteria</taxon>
        <taxon>Hyphomicrobiales</taxon>
        <taxon>Devosiaceae</taxon>
        <taxon>Devosia</taxon>
    </lineage>
</organism>